<protein>
    <submittedName>
        <fullName evidence="1">Uncharacterized protein</fullName>
    </submittedName>
</protein>
<evidence type="ECO:0000313" key="2">
    <source>
        <dbReference type="Proteomes" id="UP000250043"/>
    </source>
</evidence>
<keyword evidence="2" id="KW-1185">Reference proteome</keyword>
<dbReference type="AlphaFoldDB" id="A0A8E2AL98"/>
<dbReference type="Proteomes" id="UP000250043">
    <property type="component" value="Unassembled WGS sequence"/>
</dbReference>
<evidence type="ECO:0000313" key="1">
    <source>
        <dbReference type="EMBL" id="OCH86688.1"/>
    </source>
</evidence>
<gene>
    <name evidence="1" type="ORF">OBBRIDRAFT_211146</name>
</gene>
<accession>A0A8E2AL98</accession>
<name>A0A8E2AL98_9APHY</name>
<organism evidence="1 2">
    <name type="scientific">Obba rivulosa</name>
    <dbReference type="NCBI Taxonomy" id="1052685"/>
    <lineage>
        <taxon>Eukaryota</taxon>
        <taxon>Fungi</taxon>
        <taxon>Dikarya</taxon>
        <taxon>Basidiomycota</taxon>
        <taxon>Agaricomycotina</taxon>
        <taxon>Agaricomycetes</taxon>
        <taxon>Polyporales</taxon>
        <taxon>Gelatoporiaceae</taxon>
        <taxon>Obba</taxon>
    </lineage>
</organism>
<proteinExistence type="predicted"/>
<reference evidence="1 2" key="1">
    <citation type="submission" date="2016-07" db="EMBL/GenBank/DDBJ databases">
        <title>Draft genome of the white-rot fungus Obba rivulosa 3A-2.</title>
        <authorList>
            <consortium name="DOE Joint Genome Institute"/>
            <person name="Miettinen O."/>
            <person name="Riley R."/>
            <person name="Acob R."/>
            <person name="Barry K."/>
            <person name="Cullen D."/>
            <person name="De Vries R."/>
            <person name="Hainaut M."/>
            <person name="Hatakka A."/>
            <person name="Henrissat B."/>
            <person name="Hilden K."/>
            <person name="Kuo R."/>
            <person name="Labutti K."/>
            <person name="Lipzen A."/>
            <person name="Makela M.R."/>
            <person name="Sandor L."/>
            <person name="Spatafora J.W."/>
            <person name="Grigoriev I.V."/>
            <person name="Hibbett D.S."/>
        </authorList>
    </citation>
    <scope>NUCLEOTIDE SEQUENCE [LARGE SCALE GENOMIC DNA]</scope>
    <source>
        <strain evidence="1 2">3A-2</strain>
    </source>
</reference>
<sequence>MGILLDRRDHQGTKCPSTNEGLLHGLRGSILLHLSRARRTMDLPYINQVCFDPEVFLSSIWTWGCFEYANAATIRDMVVGYGPGLLVTSRAALYSSDCFEDCESAARRQSSYIR</sequence>
<dbReference type="EMBL" id="KV722516">
    <property type="protein sequence ID" value="OCH86688.1"/>
    <property type="molecule type" value="Genomic_DNA"/>
</dbReference>